<keyword evidence="2" id="KW-1185">Reference proteome</keyword>
<sequence>MSTFLRAQCVAVIDEDVVTSGVDLLSFSLCDQAADGGVRLLPCSEWWKRGKQPQKVQRTLHGAGVDYEVCEGAPEKNNT</sequence>
<dbReference type="AlphaFoldDB" id="A0A4Z2E4G4"/>
<evidence type="ECO:0000313" key="1">
    <source>
        <dbReference type="EMBL" id="TNN23806.1"/>
    </source>
</evidence>
<dbReference type="EMBL" id="SRLO01017297">
    <property type="protein sequence ID" value="TNN23806.1"/>
    <property type="molecule type" value="Genomic_DNA"/>
</dbReference>
<gene>
    <name evidence="1" type="ORF">EYF80_066072</name>
</gene>
<accession>A0A4Z2E4G4</accession>
<reference evidence="1 2" key="1">
    <citation type="submission" date="2019-03" db="EMBL/GenBank/DDBJ databases">
        <title>First draft genome of Liparis tanakae, snailfish: a comprehensive survey of snailfish specific genes.</title>
        <authorList>
            <person name="Kim W."/>
            <person name="Song I."/>
            <person name="Jeong J.-H."/>
            <person name="Kim D."/>
            <person name="Kim S."/>
            <person name="Ryu S."/>
            <person name="Song J.Y."/>
            <person name="Lee S.K."/>
        </authorList>
    </citation>
    <scope>NUCLEOTIDE SEQUENCE [LARGE SCALE GENOMIC DNA]</scope>
    <source>
        <tissue evidence="1">Muscle</tissue>
    </source>
</reference>
<organism evidence="1 2">
    <name type="scientific">Liparis tanakae</name>
    <name type="common">Tanaka's snailfish</name>
    <dbReference type="NCBI Taxonomy" id="230148"/>
    <lineage>
        <taxon>Eukaryota</taxon>
        <taxon>Metazoa</taxon>
        <taxon>Chordata</taxon>
        <taxon>Craniata</taxon>
        <taxon>Vertebrata</taxon>
        <taxon>Euteleostomi</taxon>
        <taxon>Actinopterygii</taxon>
        <taxon>Neopterygii</taxon>
        <taxon>Teleostei</taxon>
        <taxon>Neoteleostei</taxon>
        <taxon>Acanthomorphata</taxon>
        <taxon>Eupercaria</taxon>
        <taxon>Perciformes</taxon>
        <taxon>Cottioidei</taxon>
        <taxon>Cottales</taxon>
        <taxon>Liparidae</taxon>
        <taxon>Liparis</taxon>
    </lineage>
</organism>
<dbReference type="Proteomes" id="UP000314294">
    <property type="component" value="Unassembled WGS sequence"/>
</dbReference>
<name>A0A4Z2E4G4_9TELE</name>
<proteinExistence type="predicted"/>
<protein>
    <submittedName>
        <fullName evidence="1">Uncharacterized protein</fullName>
    </submittedName>
</protein>
<evidence type="ECO:0000313" key="2">
    <source>
        <dbReference type="Proteomes" id="UP000314294"/>
    </source>
</evidence>
<comment type="caution">
    <text evidence="1">The sequence shown here is derived from an EMBL/GenBank/DDBJ whole genome shotgun (WGS) entry which is preliminary data.</text>
</comment>